<dbReference type="EMBL" id="JAWDJW010003803">
    <property type="protein sequence ID" value="KAK3076588.1"/>
    <property type="molecule type" value="Genomic_DNA"/>
</dbReference>
<comment type="caution">
    <text evidence="1">The sequence shown here is derived from an EMBL/GenBank/DDBJ whole genome shotgun (WGS) entry which is preliminary data.</text>
</comment>
<organism evidence="1 2">
    <name type="scientific">Coniosporium uncinatum</name>
    <dbReference type="NCBI Taxonomy" id="93489"/>
    <lineage>
        <taxon>Eukaryota</taxon>
        <taxon>Fungi</taxon>
        <taxon>Dikarya</taxon>
        <taxon>Ascomycota</taxon>
        <taxon>Pezizomycotina</taxon>
        <taxon>Dothideomycetes</taxon>
        <taxon>Dothideomycetes incertae sedis</taxon>
        <taxon>Coniosporium</taxon>
    </lineage>
</organism>
<feature type="non-terminal residue" evidence="1">
    <location>
        <position position="129"/>
    </location>
</feature>
<sequence>MSASDRIAQISNAVRGNGHKDFEGKTIALTGAASGIGLECSKVLAARGAKVSMADLQEGPLREAAEGIEKDGGKVLYSVVDVRDSNSIDAWLDKTVEEFGKLDGVCNLAGVIGKNINVHRIWELSDEEY</sequence>
<gene>
    <name evidence="1" type="ORF">LTS18_012613</name>
</gene>
<proteinExistence type="predicted"/>
<accession>A0ACC3DIZ3</accession>
<dbReference type="Proteomes" id="UP001186974">
    <property type="component" value="Unassembled WGS sequence"/>
</dbReference>
<evidence type="ECO:0000313" key="1">
    <source>
        <dbReference type="EMBL" id="KAK3076588.1"/>
    </source>
</evidence>
<evidence type="ECO:0000313" key="2">
    <source>
        <dbReference type="Proteomes" id="UP001186974"/>
    </source>
</evidence>
<keyword evidence="2" id="KW-1185">Reference proteome</keyword>
<protein>
    <submittedName>
        <fullName evidence="1">Uncharacterized protein</fullName>
    </submittedName>
</protein>
<name>A0ACC3DIZ3_9PEZI</name>
<reference evidence="1" key="1">
    <citation type="submission" date="2024-09" db="EMBL/GenBank/DDBJ databases">
        <title>Black Yeasts Isolated from many extreme environments.</title>
        <authorList>
            <person name="Coleine C."/>
            <person name="Stajich J.E."/>
            <person name="Selbmann L."/>
        </authorList>
    </citation>
    <scope>NUCLEOTIDE SEQUENCE</scope>
    <source>
        <strain evidence="1">CCFEE 5737</strain>
    </source>
</reference>